<feature type="domain" description="ATPase of the ABC class N-terminal" evidence="2">
    <location>
        <begin position="1"/>
        <end position="50"/>
    </location>
</feature>
<evidence type="ECO:0000259" key="2">
    <source>
        <dbReference type="Pfam" id="PF20446"/>
    </source>
</evidence>
<dbReference type="InterPro" id="IPR019195">
    <property type="entry name" value="ABC_ATPase_put"/>
</dbReference>
<evidence type="ECO:0000313" key="4">
    <source>
        <dbReference type="Proteomes" id="UP001642464"/>
    </source>
</evidence>
<feature type="non-terminal residue" evidence="3">
    <location>
        <position position="1"/>
    </location>
</feature>
<gene>
    <name evidence="3" type="ORF">SCF082_LOCUS15365</name>
</gene>
<dbReference type="EMBL" id="CAXAMM010009822">
    <property type="protein sequence ID" value="CAK9021472.1"/>
    <property type="molecule type" value="Genomic_DNA"/>
</dbReference>
<evidence type="ECO:0000259" key="1">
    <source>
        <dbReference type="Pfam" id="PF09818"/>
    </source>
</evidence>
<organism evidence="3 4">
    <name type="scientific">Durusdinium trenchii</name>
    <dbReference type="NCBI Taxonomy" id="1381693"/>
    <lineage>
        <taxon>Eukaryota</taxon>
        <taxon>Sar</taxon>
        <taxon>Alveolata</taxon>
        <taxon>Dinophyceae</taxon>
        <taxon>Suessiales</taxon>
        <taxon>Symbiodiniaceae</taxon>
        <taxon>Durusdinium</taxon>
    </lineage>
</organism>
<dbReference type="Pfam" id="PF09818">
    <property type="entry name" value="ABC_ATPase"/>
    <property type="match status" value="1"/>
</dbReference>
<dbReference type="PANTHER" id="PTHR38149">
    <property type="entry name" value="ATPASE"/>
    <property type="match status" value="1"/>
</dbReference>
<dbReference type="InterPro" id="IPR046834">
    <property type="entry name" value="ABC_ATPase_C"/>
</dbReference>
<dbReference type="PANTHER" id="PTHR38149:SF1">
    <property type="entry name" value="ATPASE"/>
    <property type="match status" value="1"/>
</dbReference>
<protein>
    <submittedName>
        <fullName evidence="3">Uncharacterized protein MJ1628</fullName>
    </submittedName>
</protein>
<dbReference type="Proteomes" id="UP001642464">
    <property type="component" value="Unassembled WGS sequence"/>
</dbReference>
<dbReference type="Pfam" id="PF20446">
    <property type="entry name" value="ABC_N"/>
    <property type="match status" value="1"/>
</dbReference>
<sequence length="325" mass="34270">DTPGQYVLERSSVVATSNFIEARLTLSLPARGRSIEGYRAAEIVGGLCEAVEGSLFASALDSAGLKEHIEAVEDQDALRSSLSKLGLVAFVGNGAVLPRKSGVDDRPMTTKDSPNLVAFQSPSSMEVTISLPHAGQVTGMGMKKGVTVIVGGGFHGKSTLLQALQLGIYNKVPGDGREHVVCDPSAVKIRAEDGRSVRCTDISPFINNLPFGKATTEFTTGDASGSTSQAANIIEALEVGALTLLVDEDTCATNFMIRDEKMKALVSPDKEPITAFVCKVRPLFEELGVSTILVVGGSGDFFSAADAVIMMDEQSGCREKADLRQ</sequence>
<reference evidence="3 4" key="1">
    <citation type="submission" date="2024-02" db="EMBL/GenBank/DDBJ databases">
        <authorList>
            <person name="Chen Y."/>
            <person name="Shah S."/>
            <person name="Dougan E. K."/>
            <person name="Thang M."/>
            <person name="Chan C."/>
        </authorList>
    </citation>
    <scope>NUCLEOTIDE SEQUENCE [LARGE SCALE GENOMIC DNA]</scope>
</reference>
<keyword evidence="4" id="KW-1185">Reference proteome</keyword>
<proteinExistence type="predicted"/>
<evidence type="ECO:0000313" key="3">
    <source>
        <dbReference type="EMBL" id="CAK9021472.1"/>
    </source>
</evidence>
<name>A0ABP0K5N2_9DINO</name>
<accession>A0ABP0K5N2</accession>
<feature type="domain" description="ATPase of the ABC class C-terminal" evidence="1">
    <location>
        <begin position="63"/>
        <end position="313"/>
    </location>
</feature>
<comment type="caution">
    <text evidence="3">The sequence shown here is derived from an EMBL/GenBank/DDBJ whole genome shotgun (WGS) entry which is preliminary data.</text>
</comment>
<dbReference type="InterPro" id="IPR046833">
    <property type="entry name" value="ABC_N"/>
</dbReference>